<dbReference type="InterPro" id="IPR020846">
    <property type="entry name" value="MFS_dom"/>
</dbReference>
<sequence>MDEKLAEGTCQPTAAPRRRLIDRILLIGTKEDAKLYKDGEKWLFTAIVSLAAAVAPLGSAMLMPALPGIASYFQVSGTVANLSVALYALSMAIIPLWWSVLSEAYGRRPIYLISFTLFLVWNSVAAVSTSIEMFIIMRFLAGGASASVAAVGAGTVADLWEVKRRGTAMGYFFLGPMLGPLVSPIIGGILTQRFGWRSTQWGAVVYGGLVWLSMIFLLPETSSKAVKGKEQASTDNSNSGNVQDVPESCVSRFFKALGRMLVEPFRLVGYLRSPPLFMTCYYASISFACYYILNLAIQRTFSRDPYSFRAIILGLLYIPSALGSIVASVVGGRWTDYVMRREAKTAGRFDESGNPQFRPSDRMCENAWIPAFVFPAALLVFGWTTHEGIFWFAPIVVTFFFGLGNSLIFNTATTMLTEILPGKASNAVALNNLMRNTLSCAAAVATDPLLGAIGTQWLFTGLAVICWASSGVIWALKRHSDKAPSA</sequence>
<reference evidence="8 9" key="1">
    <citation type="journal article" date="2016" name="Genome Biol. Evol.">
        <title>Divergent and convergent evolution of fungal pathogenicity.</title>
        <authorList>
            <person name="Shang Y."/>
            <person name="Xiao G."/>
            <person name="Zheng P."/>
            <person name="Cen K."/>
            <person name="Zhan S."/>
            <person name="Wang C."/>
        </authorList>
    </citation>
    <scope>NUCLEOTIDE SEQUENCE [LARGE SCALE GENOMIC DNA]</scope>
    <source>
        <strain evidence="8 9">RCEF 3172</strain>
    </source>
</reference>
<keyword evidence="9" id="KW-1185">Reference proteome</keyword>
<evidence type="ECO:0000313" key="9">
    <source>
        <dbReference type="Proteomes" id="UP000076863"/>
    </source>
</evidence>
<feature type="transmembrane region" description="Helical" evidence="6">
    <location>
        <begin position="78"/>
        <end position="98"/>
    </location>
</feature>
<comment type="caution">
    <text evidence="8">The sequence shown here is derived from an EMBL/GenBank/DDBJ whole genome shotgun (WGS) entry which is preliminary data.</text>
</comment>
<feature type="transmembrane region" description="Helical" evidence="6">
    <location>
        <begin position="308"/>
        <end position="330"/>
    </location>
</feature>
<dbReference type="PANTHER" id="PTHR23502:SF5">
    <property type="entry name" value="QUINIDINE RESISTANCE PROTEIN 3"/>
    <property type="match status" value="1"/>
</dbReference>
<dbReference type="Gene3D" id="1.20.1250.20">
    <property type="entry name" value="MFS general substrate transporter like domains"/>
    <property type="match status" value="1"/>
</dbReference>
<evidence type="ECO:0000256" key="5">
    <source>
        <dbReference type="ARBA" id="ARBA00023136"/>
    </source>
</evidence>
<evidence type="ECO:0000256" key="2">
    <source>
        <dbReference type="ARBA" id="ARBA00022448"/>
    </source>
</evidence>
<dbReference type="PRINTS" id="PR01035">
    <property type="entry name" value="TCRTETA"/>
</dbReference>
<keyword evidence="3 6" id="KW-0812">Transmembrane</keyword>
<dbReference type="GO" id="GO:0015203">
    <property type="term" value="F:polyamine transmembrane transporter activity"/>
    <property type="evidence" value="ECO:0007669"/>
    <property type="project" value="TreeGrafter"/>
</dbReference>
<keyword evidence="5 6" id="KW-0472">Membrane</keyword>
<feature type="transmembrane region" description="Helical" evidence="6">
    <location>
        <begin position="276"/>
        <end position="296"/>
    </location>
</feature>
<dbReference type="OrthoDB" id="3936150at2759"/>
<dbReference type="EMBL" id="AZHA01000001">
    <property type="protein sequence ID" value="OAA52232.1"/>
    <property type="molecule type" value="Genomic_DNA"/>
</dbReference>
<feature type="domain" description="Major facilitator superfamily (MFS) profile" evidence="7">
    <location>
        <begin position="44"/>
        <end position="481"/>
    </location>
</feature>
<dbReference type="Proteomes" id="UP000076863">
    <property type="component" value="Unassembled WGS sequence"/>
</dbReference>
<feature type="transmembrane region" description="Helical" evidence="6">
    <location>
        <begin position="390"/>
        <end position="409"/>
    </location>
</feature>
<name>A0A167KUZ9_9HYPO</name>
<evidence type="ECO:0000313" key="8">
    <source>
        <dbReference type="EMBL" id="OAA52232.1"/>
    </source>
</evidence>
<dbReference type="FunFam" id="1.20.1250.20:FF:000172">
    <property type="entry name" value="MFS multidrug resistance transporter"/>
    <property type="match status" value="1"/>
</dbReference>
<feature type="transmembrane region" description="Helical" evidence="6">
    <location>
        <begin position="169"/>
        <end position="189"/>
    </location>
</feature>
<dbReference type="GO" id="GO:0005886">
    <property type="term" value="C:plasma membrane"/>
    <property type="evidence" value="ECO:0007669"/>
    <property type="project" value="TreeGrafter"/>
</dbReference>
<dbReference type="PROSITE" id="PS50850">
    <property type="entry name" value="MFS"/>
    <property type="match status" value="1"/>
</dbReference>
<keyword evidence="4 6" id="KW-1133">Transmembrane helix</keyword>
<dbReference type="Pfam" id="PF07690">
    <property type="entry name" value="MFS_1"/>
    <property type="match status" value="1"/>
</dbReference>
<evidence type="ECO:0000259" key="7">
    <source>
        <dbReference type="PROSITE" id="PS50850"/>
    </source>
</evidence>
<organism evidence="8 9">
    <name type="scientific">Beauveria brongniartii RCEF 3172</name>
    <dbReference type="NCBI Taxonomy" id="1081107"/>
    <lineage>
        <taxon>Eukaryota</taxon>
        <taxon>Fungi</taxon>
        <taxon>Dikarya</taxon>
        <taxon>Ascomycota</taxon>
        <taxon>Pezizomycotina</taxon>
        <taxon>Sordariomycetes</taxon>
        <taxon>Hypocreomycetidae</taxon>
        <taxon>Hypocreales</taxon>
        <taxon>Cordycipitaceae</taxon>
        <taxon>Beauveria</taxon>
        <taxon>Beauveria brongniartii</taxon>
    </lineage>
</organism>
<dbReference type="InterPro" id="IPR011701">
    <property type="entry name" value="MFS"/>
</dbReference>
<evidence type="ECO:0000256" key="1">
    <source>
        <dbReference type="ARBA" id="ARBA00004141"/>
    </source>
</evidence>
<dbReference type="SUPFAM" id="SSF103473">
    <property type="entry name" value="MFS general substrate transporter"/>
    <property type="match status" value="1"/>
</dbReference>
<feature type="transmembrane region" description="Helical" evidence="6">
    <location>
        <begin position="367"/>
        <end position="383"/>
    </location>
</feature>
<evidence type="ECO:0000256" key="6">
    <source>
        <dbReference type="SAM" id="Phobius"/>
    </source>
</evidence>
<keyword evidence="2" id="KW-0813">Transport</keyword>
<proteinExistence type="predicted"/>
<feature type="transmembrane region" description="Helical" evidence="6">
    <location>
        <begin position="457"/>
        <end position="476"/>
    </location>
</feature>
<dbReference type="AlphaFoldDB" id="A0A167KUZ9"/>
<dbReference type="InterPro" id="IPR001958">
    <property type="entry name" value="Tet-R_TetA/multi-R_MdtG-like"/>
</dbReference>
<comment type="subcellular location">
    <subcellularLocation>
        <location evidence="1">Membrane</location>
        <topology evidence="1">Multi-pass membrane protein</topology>
    </subcellularLocation>
</comment>
<accession>A0A167KUZ9</accession>
<feature type="transmembrane region" description="Helical" evidence="6">
    <location>
        <begin position="42"/>
        <end position="66"/>
    </location>
</feature>
<dbReference type="InterPro" id="IPR036259">
    <property type="entry name" value="MFS_trans_sf"/>
</dbReference>
<evidence type="ECO:0000256" key="4">
    <source>
        <dbReference type="ARBA" id="ARBA00022989"/>
    </source>
</evidence>
<feature type="transmembrane region" description="Helical" evidence="6">
    <location>
        <begin position="110"/>
        <end position="127"/>
    </location>
</feature>
<dbReference type="GO" id="GO:0010509">
    <property type="term" value="P:intracellular polyamine homeostasis"/>
    <property type="evidence" value="ECO:0007669"/>
    <property type="project" value="TreeGrafter"/>
</dbReference>
<evidence type="ECO:0000256" key="3">
    <source>
        <dbReference type="ARBA" id="ARBA00022692"/>
    </source>
</evidence>
<protein>
    <submittedName>
        <fullName evidence="8">Major facilitator superfamily domain</fullName>
    </submittedName>
</protein>
<feature type="transmembrane region" description="Helical" evidence="6">
    <location>
        <begin position="201"/>
        <end position="219"/>
    </location>
</feature>
<dbReference type="PANTHER" id="PTHR23502">
    <property type="entry name" value="MAJOR FACILITATOR SUPERFAMILY"/>
    <property type="match status" value="1"/>
</dbReference>
<gene>
    <name evidence="8" type="ORF">BBO_00073</name>
</gene>